<evidence type="ECO:0000313" key="2">
    <source>
        <dbReference type="EMBL" id="CAE8625285.1"/>
    </source>
</evidence>
<comment type="caution">
    <text evidence="2">The sequence shown here is derived from an EMBL/GenBank/DDBJ whole genome shotgun (WGS) entry which is preliminary data.</text>
</comment>
<gene>
    <name evidence="2" type="ORF">PGLA1383_LOCUS42291</name>
</gene>
<evidence type="ECO:0000256" key="1">
    <source>
        <dbReference type="SAM" id="MobiDB-lite"/>
    </source>
</evidence>
<dbReference type="AlphaFoldDB" id="A0A813GEI1"/>
<organism evidence="2 3">
    <name type="scientific">Polarella glacialis</name>
    <name type="common">Dinoflagellate</name>
    <dbReference type="NCBI Taxonomy" id="89957"/>
    <lineage>
        <taxon>Eukaryota</taxon>
        <taxon>Sar</taxon>
        <taxon>Alveolata</taxon>
        <taxon>Dinophyceae</taxon>
        <taxon>Suessiales</taxon>
        <taxon>Suessiaceae</taxon>
        <taxon>Polarella</taxon>
    </lineage>
</organism>
<accession>A0A813GEI1</accession>
<sequence>MKLQERILERIRYSTWTGNGTSAAIKGGGIAVIDEITTTKQEQEQQQQQNHHHPHRQQHHYHHQQQQEEQQQHAEHTVLFLAFIMYSMQLAKPKSPWLRTGVAIC</sequence>
<reference evidence="2" key="1">
    <citation type="submission" date="2021-02" db="EMBL/GenBank/DDBJ databases">
        <authorList>
            <person name="Dougan E. K."/>
            <person name="Rhodes N."/>
            <person name="Thang M."/>
            <person name="Chan C."/>
        </authorList>
    </citation>
    <scope>NUCLEOTIDE SEQUENCE</scope>
</reference>
<dbReference type="EMBL" id="CAJNNV010028627">
    <property type="protein sequence ID" value="CAE8625285.1"/>
    <property type="molecule type" value="Genomic_DNA"/>
</dbReference>
<keyword evidence="3" id="KW-1185">Reference proteome</keyword>
<feature type="region of interest" description="Disordered" evidence="1">
    <location>
        <begin position="35"/>
        <end position="73"/>
    </location>
</feature>
<name>A0A813GEI1_POLGL</name>
<dbReference type="Proteomes" id="UP000654075">
    <property type="component" value="Unassembled WGS sequence"/>
</dbReference>
<feature type="compositionally biased region" description="Basic residues" evidence="1">
    <location>
        <begin position="50"/>
        <end position="63"/>
    </location>
</feature>
<evidence type="ECO:0000313" key="3">
    <source>
        <dbReference type="Proteomes" id="UP000654075"/>
    </source>
</evidence>
<proteinExistence type="predicted"/>
<protein>
    <submittedName>
        <fullName evidence="2">Uncharacterized protein</fullName>
    </submittedName>
</protein>